<dbReference type="EMBL" id="LCYC01000058">
    <property type="protein sequence ID" value="KWV72163.1"/>
    <property type="molecule type" value="Genomic_DNA"/>
</dbReference>
<dbReference type="PATRIC" id="fig|294.195.peg.5031"/>
<dbReference type="RefSeq" id="WP_060766221.1">
    <property type="nucleotide sequence ID" value="NZ_LCYC01000058.1"/>
</dbReference>
<sequence length="175" mass="18656">MALTSKKRAFIVAVREGASNKDAAIAAGCPDKTASAAGSRLAKDPDVVRELHKLNALFPVKTDVKADVKAHVKAGVNPSTPEGVVRGALPASKRIERAVSPPVNLDDDPLYFFKSMMLDEEIDPKLRLDAAKALASFTVSKPGEKGKKEQVQEAAEQVASGRFGLRKPGQLRAVK</sequence>
<evidence type="ECO:0000313" key="1">
    <source>
        <dbReference type="EMBL" id="KWV72163.1"/>
    </source>
</evidence>
<dbReference type="InterPro" id="IPR038713">
    <property type="entry name" value="Terminase_Gp1_N_sf"/>
</dbReference>
<dbReference type="AlphaFoldDB" id="A0A120FXW8"/>
<reference evidence="1 2" key="1">
    <citation type="submission" date="2015-05" db="EMBL/GenBank/DDBJ databases">
        <title>A genomic and transcriptomic approach to investigate the blue pigment phenotype in Pseudomonas fluorescens.</title>
        <authorList>
            <person name="Andreani N.A."/>
            <person name="Cardazzo B."/>
        </authorList>
    </citation>
    <scope>NUCLEOTIDE SEQUENCE [LARGE SCALE GENOMIC DNA]</scope>
    <source>
        <strain evidence="1 2">Ps_40</strain>
    </source>
</reference>
<dbReference type="Proteomes" id="UP000063434">
    <property type="component" value="Unassembled WGS sequence"/>
</dbReference>
<dbReference type="Gene3D" id="1.10.10.1400">
    <property type="entry name" value="Terminase, small subunit, N-terminal DNA-binding domain, HTH motif"/>
    <property type="match status" value="1"/>
</dbReference>
<evidence type="ECO:0000313" key="2">
    <source>
        <dbReference type="Proteomes" id="UP000063434"/>
    </source>
</evidence>
<comment type="caution">
    <text evidence="1">The sequence shown here is derived from an EMBL/GenBank/DDBJ whole genome shotgun (WGS) entry which is preliminary data.</text>
</comment>
<evidence type="ECO:0008006" key="3">
    <source>
        <dbReference type="Google" id="ProtNLM"/>
    </source>
</evidence>
<gene>
    <name evidence="1" type="ORF">PFL603g_04704</name>
</gene>
<protein>
    <recommendedName>
        <fullName evidence="3">Terminase small subunit</fullName>
    </recommendedName>
</protein>
<accession>A0A120FXW8</accession>
<organism evidence="1 2">
    <name type="scientific">Pseudomonas fluorescens</name>
    <dbReference type="NCBI Taxonomy" id="294"/>
    <lineage>
        <taxon>Bacteria</taxon>
        <taxon>Pseudomonadati</taxon>
        <taxon>Pseudomonadota</taxon>
        <taxon>Gammaproteobacteria</taxon>
        <taxon>Pseudomonadales</taxon>
        <taxon>Pseudomonadaceae</taxon>
        <taxon>Pseudomonas</taxon>
    </lineage>
</organism>
<name>A0A120FXW8_PSEFL</name>
<proteinExistence type="predicted"/>
<dbReference type="InterPro" id="IPR005335">
    <property type="entry name" value="Terminase_ssu"/>
</dbReference>
<dbReference type="Pfam" id="PF03592">
    <property type="entry name" value="Terminase_2"/>
    <property type="match status" value="1"/>
</dbReference>